<keyword evidence="6" id="KW-0378">Hydrolase</keyword>
<dbReference type="GO" id="GO:0046047">
    <property type="term" value="P:TTP catabolic process"/>
    <property type="evidence" value="ECO:0007669"/>
    <property type="project" value="TreeGrafter"/>
</dbReference>
<dbReference type="RefSeq" id="WP_121646411.1">
    <property type="nucleotide sequence ID" value="NZ_RCWN01000001.1"/>
</dbReference>
<accession>A0A3L7JF76</accession>
<dbReference type="SUPFAM" id="SSF101386">
    <property type="entry name" value="all-alpha NTP pyrophosphatases"/>
    <property type="match status" value="2"/>
</dbReference>
<evidence type="ECO:0000256" key="1">
    <source>
        <dbReference type="ARBA" id="ARBA00052141"/>
    </source>
</evidence>
<feature type="domain" description="NTP pyrophosphohydrolase MazG-like" evidence="5">
    <location>
        <begin position="179"/>
        <end position="240"/>
    </location>
</feature>
<dbReference type="InterPro" id="IPR048015">
    <property type="entry name" value="NTP-PPase_MazG-like_N"/>
</dbReference>
<dbReference type="CDD" id="cd11529">
    <property type="entry name" value="NTP-PPase_MazG_Cterm"/>
    <property type="match status" value="1"/>
</dbReference>
<dbReference type="InterPro" id="IPR011551">
    <property type="entry name" value="NTP_PyrPHydrolase_MazG"/>
</dbReference>
<dbReference type="GO" id="GO:0046076">
    <property type="term" value="P:dTTP catabolic process"/>
    <property type="evidence" value="ECO:0007669"/>
    <property type="project" value="TreeGrafter"/>
</dbReference>
<gene>
    <name evidence="6" type="ORF">D8780_06280</name>
</gene>
<evidence type="ECO:0000256" key="3">
    <source>
        <dbReference type="ARBA" id="ARBA00066372"/>
    </source>
</evidence>
<comment type="caution">
    <text evidence="6">The sequence shown here is derived from an EMBL/GenBank/DDBJ whole genome shotgun (WGS) entry which is preliminary data.</text>
</comment>
<dbReference type="NCBIfam" id="TIGR00444">
    <property type="entry name" value="mazG"/>
    <property type="match status" value="1"/>
</dbReference>
<dbReference type="GO" id="GO:0046061">
    <property type="term" value="P:dATP catabolic process"/>
    <property type="evidence" value="ECO:0007669"/>
    <property type="project" value="TreeGrafter"/>
</dbReference>
<dbReference type="FunFam" id="1.10.287.1080:FF:000003">
    <property type="entry name" value="Nucleoside triphosphate pyrophosphohydrolase"/>
    <property type="match status" value="1"/>
</dbReference>
<sequence length="282" mass="31930">MRATKEIAHLLQIMKRLRDPVTGCPWDIEQNFQSITPYTIEEAYEVADAIERGDMVDLKDELGDLLLQVVYHAQMASEDGQFGFGDVVEAVSRKMIRRHPHVFGDTGPRPVDEVNRMWDVIKAEERAEKREAKLAAGLPAEARNGPLGEVPSALPALSRAEKLQKRAATFGFDWPDAQQVLDKIEEEISELRIAIEGRNNAEKKDELGDVLFAVANLARHLKIDPEDALRGTNRKFVRRLEGVELKMQQAGRSLNDASLEEMESAWTQIKNEEKKDRNFSDQ</sequence>
<dbReference type="Pfam" id="PF03819">
    <property type="entry name" value="MazG"/>
    <property type="match status" value="2"/>
</dbReference>
<dbReference type="Proteomes" id="UP000281094">
    <property type="component" value="Unassembled WGS sequence"/>
</dbReference>
<dbReference type="InterPro" id="IPR048011">
    <property type="entry name" value="NTP-PPase_MazG-like_C"/>
</dbReference>
<evidence type="ECO:0000259" key="5">
    <source>
        <dbReference type="Pfam" id="PF03819"/>
    </source>
</evidence>
<dbReference type="Gene3D" id="1.10.287.1080">
    <property type="entry name" value="MazG-like"/>
    <property type="match status" value="2"/>
</dbReference>
<dbReference type="EC" id="3.6.1.8" evidence="3"/>
<dbReference type="EMBL" id="RCWN01000001">
    <property type="protein sequence ID" value="RLQ89448.1"/>
    <property type="molecule type" value="Genomic_DNA"/>
</dbReference>
<name>A0A3L7JF76_9HYPH</name>
<dbReference type="CDD" id="cd11528">
    <property type="entry name" value="NTP-PPase_MazG_Nterm"/>
    <property type="match status" value="1"/>
</dbReference>
<dbReference type="GO" id="GO:0006950">
    <property type="term" value="P:response to stress"/>
    <property type="evidence" value="ECO:0007669"/>
    <property type="project" value="UniProtKB-ARBA"/>
</dbReference>
<dbReference type="PANTHER" id="PTHR30522:SF0">
    <property type="entry name" value="NUCLEOSIDE TRIPHOSPHATE PYROPHOSPHOHYDROLASE"/>
    <property type="match status" value="1"/>
</dbReference>
<evidence type="ECO:0000313" key="6">
    <source>
        <dbReference type="EMBL" id="RLQ89448.1"/>
    </source>
</evidence>
<comment type="similarity">
    <text evidence="2">Belongs to the nucleoside triphosphate pyrophosphohydrolase family.</text>
</comment>
<dbReference type="GO" id="GO:0006203">
    <property type="term" value="P:dGTP catabolic process"/>
    <property type="evidence" value="ECO:0007669"/>
    <property type="project" value="TreeGrafter"/>
</dbReference>
<reference evidence="6 7" key="1">
    <citation type="submission" date="2018-10" db="EMBL/GenBank/DDBJ databases">
        <title>Notoacmeibacter sp. M2BS9Y-3-1, whole genome shotgun sequence.</title>
        <authorList>
            <person name="Tuo L."/>
        </authorList>
    </citation>
    <scope>NUCLEOTIDE SEQUENCE [LARGE SCALE GENOMIC DNA]</scope>
    <source>
        <strain evidence="6 7">M2BS9Y-3-1</strain>
    </source>
</reference>
<dbReference type="FunFam" id="1.10.287.1080:FF:000001">
    <property type="entry name" value="Nucleoside triphosphate pyrophosphohydrolase"/>
    <property type="match status" value="1"/>
</dbReference>
<dbReference type="InterPro" id="IPR004518">
    <property type="entry name" value="MazG-like_dom"/>
</dbReference>
<dbReference type="NCBIfam" id="NF007113">
    <property type="entry name" value="PRK09562.1"/>
    <property type="match status" value="1"/>
</dbReference>
<dbReference type="GO" id="GO:0046081">
    <property type="term" value="P:dUTP catabolic process"/>
    <property type="evidence" value="ECO:0007669"/>
    <property type="project" value="TreeGrafter"/>
</dbReference>
<dbReference type="PANTHER" id="PTHR30522">
    <property type="entry name" value="NUCLEOSIDE TRIPHOSPHATE PYROPHOSPHOHYDROLASE"/>
    <property type="match status" value="1"/>
</dbReference>
<dbReference type="AlphaFoldDB" id="A0A3L7JF76"/>
<evidence type="ECO:0000256" key="2">
    <source>
        <dbReference type="ARBA" id="ARBA00061115"/>
    </source>
</evidence>
<proteinExistence type="inferred from homology"/>
<evidence type="ECO:0000256" key="4">
    <source>
        <dbReference type="ARBA" id="ARBA00074799"/>
    </source>
</evidence>
<feature type="domain" description="NTP pyrophosphohydrolase MazG-like" evidence="5">
    <location>
        <begin position="30"/>
        <end position="103"/>
    </location>
</feature>
<dbReference type="GO" id="GO:0046052">
    <property type="term" value="P:UTP catabolic process"/>
    <property type="evidence" value="ECO:0007669"/>
    <property type="project" value="TreeGrafter"/>
</dbReference>
<dbReference type="GO" id="GO:0047693">
    <property type="term" value="F:ATP diphosphatase activity"/>
    <property type="evidence" value="ECO:0007669"/>
    <property type="project" value="UniProtKB-EC"/>
</dbReference>
<organism evidence="6 7">
    <name type="scientific">Notoacmeibacter ruber</name>
    <dbReference type="NCBI Taxonomy" id="2670375"/>
    <lineage>
        <taxon>Bacteria</taxon>
        <taxon>Pseudomonadati</taxon>
        <taxon>Pseudomonadota</taxon>
        <taxon>Alphaproteobacteria</taxon>
        <taxon>Hyphomicrobiales</taxon>
        <taxon>Notoacmeibacteraceae</taxon>
        <taxon>Notoacmeibacter</taxon>
    </lineage>
</organism>
<keyword evidence="7" id="KW-1185">Reference proteome</keyword>
<evidence type="ECO:0000313" key="7">
    <source>
        <dbReference type="Proteomes" id="UP000281094"/>
    </source>
</evidence>
<protein>
    <recommendedName>
        <fullName evidence="4">Nucleoside triphosphate pyrophosphohydrolase</fullName>
        <ecNumber evidence="3">3.6.1.8</ecNumber>
    </recommendedName>
</protein>
<comment type="catalytic activity">
    <reaction evidence="1">
        <text>ATP + H2O = AMP + diphosphate + H(+)</text>
        <dbReference type="Rhea" id="RHEA:14245"/>
        <dbReference type="ChEBI" id="CHEBI:15377"/>
        <dbReference type="ChEBI" id="CHEBI:15378"/>
        <dbReference type="ChEBI" id="CHEBI:30616"/>
        <dbReference type="ChEBI" id="CHEBI:33019"/>
        <dbReference type="ChEBI" id="CHEBI:456215"/>
        <dbReference type="EC" id="3.6.1.8"/>
    </reaction>
</comment>